<reference evidence="4" key="1">
    <citation type="submission" date="2019-06" db="EMBL/GenBank/DDBJ databases">
        <title>The complete genome of Emcibacter congregatus ZYLT.</title>
        <authorList>
            <person name="Zhao Z."/>
        </authorList>
    </citation>
    <scope>NUCLEOTIDE SEQUENCE [LARGE SCALE GENOMIC DNA]</scope>
    <source>
        <strain evidence="4">MCCC 1A06723</strain>
    </source>
</reference>
<name>A0A501PQP8_9PROT</name>
<evidence type="ECO:0000256" key="1">
    <source>
        <dbReference type="ARBA" id="ARBA00009330"/>
    </source>
</evidence>
<feature type="signal peptide" evidence="2">
    <location>
        <begin position="1"/>
        <end position="26"/>
    </location>
</feature>
<dbReference type="PANTHER" id="PTHR36920">
    <property type="match status" value="1"/>
</dbReference>
<keyword evidence="2" id="KW-0732">Signal</keyword>
<protein>
    <submittedName>
        <fullName evidence="3">OmpW family protein</fullName>
    </submittedName>
</protein>
<comment type="caution">
    <text evidence="3">The sequence shown here is derived from an EMBL/GenBank/DDBJ whole genome shotgun (WGS) entry which is preliminary data.</text>
</comment>
<dbReference type="EMBL" id="VFIY01000004">
    <property type="protein sequence ID" value="TPD62793.1"/>
    <property type="molecule type" value="Genomic_DNA"/>
</dbReference>
<dbReference type="Gene3D" id="2.40.160.20">
    <property type="match status" value="1"/>
</dbReference>
<dbReference type="Pfam" id="PF03922">
    <property type="entry name" value="OmpW"/>
    <property type="match status" value="1"/>
</dbReference>
<comment type="similarity">
    <text evidence="1">Belongs to the OmpW/AlkL family.</text>
</comment>
<dbReference type="RefSeq" id="WP_139938043.1">
    <property type="nucleotide sequence ID" value="NZ_JBHSYP010000022.1"/>
</dbReference>
<dbReference type="InterPro" id="IPR011250">
    <property type="entry name" value="OMP/PagP_B-barrel"/>
</dbReference>
<dbReference type="NCBIfam" id="TIGR01414">
    <property type="entry name" value="autotrans_barl"/>
    <property type="match status" value="1"/>
</dbReference>
<dbReference type="GO" id="GO:0055085">
    <property type="term" value="P:transmembrane transport"/>
    <property type="evidence" value="ECO:0007669"/>
    <property type="project" value="TreeGrafter"/>
</dbReference>
<dbReference type="GO" id="GO:0019867">
    <property type="term" value="C:outer membrane"/>
    <property type="evidence" value="ECO:0007669"/>
    <property type="project" value="InterPro"/>
</dbReference>
<evidence type="ECO:0000313" key="3">
    <source>
        <dbReference type="EMBL" id="TPD62793.1"/>
    </source>
</evidence>
<dbReference type="PANTHER" id="PTHR36920:SF1">
    <property type="entry name" value="OUTER MEMBRANE PROTEIN W"/>
    <property type="match status" value="1"/>
</dbReference>
<proteinExistence type="inferred from homology"/>
<accession>A0A501PQP8</accession>
<sequence>MKTKLLTTCCIAGLAAATLMSGVAEAKEKGDWMIRARGIWVSPDAGGTTSIGGDVDIDDKVVPEVDFTYFVTDNIALELIAATTKHNPVVKGSDLGDVPIGSVWLLPPTVTVQYHFAPQEDFSPYVGAGVNYTFFYSENTSDTLDGLGLTTIDYSDGFGWALQAGVDYKIKDQWYFNIDVKKLFLSTDVSIANGAVTAPDVDIDPWIVGVGIGYLF</sequence>
<dbReference type="InterPro" id="IPR005618">
    <property type="entry name" value="OMPW"/>
</dbReference>
<dbReference type="AlphaFoldDB" id="A0A501PQP8"/>
<organism evidence="3 4">
    <name type="scientific">Emcibacter nanhaiensis</name>
    <dbReference type="NCBI Taxonomy" id="1505037"/>
    <lineage>
        <taxon>Bacteria</taxon>
        <taxon>Pseudomonadati</taxon>
        <taxon>Pseudomonadota</taxon>
        <taxon>Alphaproteobacteria</taxon>
        <taxon>Emcibacterales</taxon>
        <taxon>Emcibacteraceae</taxon>
        <taxon>Emcibacter</taxon>
    </lineage>
</organism>
<dbReference type="SUPFAM" id="SSF56925">
    <property type="entry name" value="OMPA-like"/>
    <property type="match status" value="1"/>
</dbReference>
<evidence type="ECO:0000256" key="2">
    <source>
        <dbReference type="SAM" id="SignalP"/>
    </source>
</evidence>
<dbReference type="Proteomes" id="UP000319148">
    <property type="component" value="Unassembled WGS sequence"/>
</dbReference>
<evidence type="ECO:0000313" key="4">
    <source>
        <dbReference type="Proteomes" id="UP000319148"/>
    </source>
</evidence>
<keyword evidence="4" id="KW-1185">Reference proteome</keyword>
<dbReference type="InterPro" id="IPR006315">
    <property type="entry name" value="OM_autotransptr_brl_dom"/>
</dbReference>
<gene>
    <name evidence="3" type="ORF">FIV46_01565</name>
</gene>
<dbReference type="OrthoDB" id="9807574at2"/>
<feature type="chain" id="PRO_5021418664" evidence="2">
    <location>
        <begin position="27"/>
        <end position="216"/>
    </location>
</feature>